<feature type="chain" id="PRO_5001761661" evidence="3">
    <location>
        <begin position="26"/>
        <end position="470"/>
    </location>
</feature>
<dbReference type="Pfam" id="PF02113">
    <property type="entry name" value="Peptidase_S13"/>
    <property type="match status" value="1"/>
</dbReference>
<organism evidence="4 5">
    <name type="scientific">Pedobacter antarcticus 4BY</name>
    <dbReference type="NCBI Taxonomy" id="1358423"/>
    <lineage>
        <taxon>Bacteria</taxon>
        <taxon>Pseudomonadati</taxon>
        <taxon>Bacteroidota</taxon>
        <taxon>Sphingobacteriia</taxon>
        <taxon>Sphingobacteriales</taxon>
        <taxon>Sphingobacteriaceae</taxon>
        <taxon>Pedobacter</taxon>
    </lineage>
</organism>
<dbReference type="GO" id="GO:0000270">
    <property type="term" value="P:peptidoglycan metabolic process"/>
    <property type="evidence" value="ECO:0007669"/>
    <property type="project" value="TreeGrafter"/>
</dbReference>
<evidence type="ECO:0000256" key="1">
    <source>
        <dbReference type="ARBA" id="ARBA00006096"/>
    </source>
</evidence>
<evidence type="ECO:0000256" key="2">
    <source>
        <dbReference type="ARBA" id="ARBA00022801"/>
    </source>
</evidence>
<dbReference type="Proteomes" id="UP000028007">
    <property type="component" value="Unassembled WGS sequence"/>
</dbReference>
<comment type="caution">
    <text evidence="4">The sequence shown here is derived from an EMBL/GenBank/DDBJ whole genome shotgun (WGS) entry which is preliminary data.</text>
</comment>
<comment type="similarity">
    <text evidence="1">Belongs to the peptidase S13 family.</text>
</comment>
<evidence type="ECO:0000256" key="3">
    <source>
        <dbReference type="SAM" id="SignalP"/>
    </source>
</evidence>
<dbReference type="GO" id="GO:0004185">
    <property type="term" value="F:serine-type carboxypeptidase activity"/>
    <property type="evidence" value="ECO:0007669"/>
    <property type="project" value="InterPro"/>
</dbReference>
<reference evidence="4 5" key="1">
    <citation type="journal article" date="1992" name="Int. J. Syst. Bacteriol.">
        <title>Sphingobacterium antarcticus sp. nov. a Psychrotrophic Bacterium from the Soils of Schirmacher Oasis, Antarctica.</title>
        <authorList>
            <person name="Shivaji S."/>
            <person name="Ray M.K."/>
            <person name="Rao N.S."/>
            <person name="Saiserr L."/>
            <person name="Jagannadham M.V."/>
            <person name="Kumar G.S."/>
            <person name="Reddy G."/>
            <person name="Bhargava P.M."/>
        </authorList>
    </citation>
    <scope>NUCLEOTIDE SEQUENCE [LARGE SCALE GENOMIC DNA]</scope>
    <source>
        <strain evidence="4 5">4BY</strain>
    </source>
</reference>
<keyword evidence="4" id="KW-0645">Protease</keyword>
<dbReference type="InterPro" id="IPR000667">
    <property type="entry name" value="Peptidase_S13"/>
</dbReference>
<dbReference type="PANTHER" id="PTHR30023:SF0">
    <property type="entry name" value="PENICILLIN-SENSITIVE CARBOXYPEPTIDASE A"/>
    <property type="match status" value="1"/>
</dbReference>
<dbReference type="Gene3D" id="3.40.710.10">
    <property type="entry name" value="DD-peptidase/beta-lactamase superfamily"/>
    <property type="match status" value="1"/>
</dbReference>
<dbReference type="GO" id="GO:0006508">
    <property type="term" value="P:proteolysis"/>
    <property type="evidence" value="ECO:0007669"/>
    <property type="project" value="InterPro"/>
</dbReference>
<proteinExistence type="inferred from homology"/>
<dbReference type="InterPro" id="IPR012338">
    <property type="entry name" value="Beta-lactam/transpept-like"/>
</dbReference>
<gene>
    <name evidence="4" type="ORF">N180_13540</name>
</gene>
<dbReference type="AlphaFoldDB" id="A0A081PE51"/>
<dbReference type="SUPFAM" id="SSF56601">
    <property type="entry name" value="beta-lactamase/transpeptidase-like"/>
    <property type="match status" value="1"/>
</dbReference>
<dbReference type="PANTHER" id="PTHR30023">
    <property type="entry name" value="D-ALANYL-D-ALANINE CARBOXYPEPTIDASE"/>
    <property type="match status" value="1"/>
</dbReference>
<dbReference type="PRINTS" id="PR00922">
    <property type="entry name" value="DADACBPTASE3"/>
</dbReference>
<sequence length="470" mass="50996">MFKNTSLLFFLFLQYLITFPEAASAQTEPTGLAQAFERLSSDPQAKYAISSICVLDGNTGKQLYGRNENIGVATASTLKTITSATAFALLGKDFRYQTILKYTGSIDEKGILVGNLIISGGGDPSLGSDRYQSSKNTVVLETWVQAIKNAGITKIDGQIIGDASIWGTQGTPDGWTWQDMGNYYGAGSSALSWRENQFDIKLKPGSNVLLSRTSPEMPYLKIVNELKAGKAGSGDNVYVFLPPYSQTAYLRGTWATDIKKSGVSAAIPDPAYEAAFRLADTLKLIGISSNSVTTDRLMALNTLRIPVGGKTLAVINSPALPEIVYWLNKKSINLYAENLLKTLAWKAGKEATTENGAAEVIRYWSTKGIDRNALNILDGSGLSPANRVTASAMAQVLYQTQKESWFPDFYESLPVNNGMKLKSGTIKDVSAFAGYYDAGKGKRYVIVININNYSGSSINNKLFNVLNSLK</sequence>
<evidence type="ECO:0000313" key="5">
    <source>
        <dbReference type="Proteomes" id="UP000028007"/>
    </source>
</evidence>
<dbReference type="eggNOG" id="COG2027">
    <property type="taxonomic scope" value="Bacteria"/>
</dbReference>
<dbReference type="RefSeq" id="WP_037442995.1">
    <property type="nucleotide sequence ID" value="NZ_JNFF01000089.1"/>
</dbReference>
<keyword evidence="2" id="KW-0378">Hydrolase</keyword>
<dbReference type="EMBL" id="JNFF01000089">
    <property type="protein sequence ID" value="KEQ28974.1"/>
    <property type="molecule type" value="Genomic_DNA"/>
</dbReference>
<dbReference type="OrthoDB" id="9802627at2"/>
<name>A0A081PE51_9SPHI</name>
<protein>
    <submittedName>
        <fullName evidence="4">D-alanyl-D-alanine carboxypeptidase</fullName>
    </submittedName>
</protein>
<feature type="signal peptide" evidence="3">
    <location>
        <begin position="1"/>
        <end position="25"/>
    </location>
</feature>
<dbReference type="Gene3D" id="3.50.80.20">
    <property type="entry name" value="D-Ala-D-Ala carboxypeptidase C, peptidase S13"/>
    <property type="match status" value="1"/>
</dbReference>
<dbReference type="NCBIfam" id="TIGR00666">
    <property type="entry name" value="PBP4"/>
    <property type="match status" value="1"/>
</dbReference>
<accession>A0A081PE51</accession>
<keyword evidence="5" id="KW-1185">Reference proteome</keyword>
<keyword evidence="3" id="KW-0732">Signal</keyword>
<evidence type="ECO:0000313" key="4">
    <source>
        <dbReference type="EMBL" id="KEQ28974.1"/>
    </source>
</evidence>
<keyword evidence="4" id="KW-0121">Carboxypeptidase</keyword>